<proteinExistence type="predicted"/>
<accession>A0AC60PLV0</accession>
<evidence type="ECO:0000313" key="2">
    <source>
        <dbReference type="Proteomes" id="UP000805193"/>
    </source>
</evidence>
<sequence length="527" mass="59295">MWFRRNLKGNECFETGRKMRSKRFDAGRATALDSVAPNALWGGICVSLPRLRHRRGGSFPKVGPMLDWMEVAGLGFVYPTGNRLHPRWPSRKAGLHSTQLNALSLPAGLEKKPQDAKKQLFPKESYLKDLEAQIREKKERMLKEKEEEVRPVETSSDIMPSKARSESNLLGNGRQIGDVSVLVPELHLLLGRRADVDAVPPRLSSKVLREALPPDVYSQELQKQIEEKKQRDEEQRLKDAAEEEKLEKRVEEQRLKMYQEYNEERKRGKGKDLQNCTWRQRAHKETLEKCATSVKVVYKDMNFGNPGNIGVSFDGTWHTRGHSSRVGVATVIELFSGYVLDYVVSSHFCLGCECGPEPGSSECAKWEAQHLCQKNTECKAGQMEVDAALILLQHSLSLHGLRYTTMLCDGDSRSYHGVAEAKVYGFTEVEKEDCTNHVRKRMGTALHKLVQKHKSDNGGCISGKGRLTGDLITKLAMETVVAEAIMRFNLGKQQATSSILRELHLNQSSKSSQRAAEKGCPRTLRAG</sequence>
<organism evidence="1 2">
    <name type="scientific">Ixodes persulcatus</name>
    <name type="common">Taiga tick</name>
    <dbReference type="NCBI Taxonomy" id="34615"/>
    <lineage>
        <taxon>Eukaryota</taxon>
        <taxon>Metazoa</taxon>
        <taxon>Ecdysozoa</taxon>
        <taxon>Arthropoda</taxon>
        <taxon>Chelicerata</taxon>
        <taxon>Arachnida</taxon>
        <taxon>Acari</taxon>
        <taxon>Parasitiformes</taxon>
        <taxon>Ixodida</taxon>
        <taxon>Ixodoidea</taxon>
        <taxon>Ixodidae</taxon>
        <taxon>Ixodinae</taxon>
        <taxon>Ixodes</taxon>
    </lineage>
</organism>
<comment type="caution">
    <text evidence="1">The sequence shown here is derived from an EMBL/GenBank/DDBJ whole genome shotgun (WGS) entry which is preliminary data.</text>
</comment>
<name>A0AC60PLV0_IXOPE</name>
<gene>
    <name evidence="1" type="ORF">HPB47_002211</name>
</gene>
<protein>
    <submittedName>
        <fullName evidence="1">Uncharacterized protein</fullName>
    </submittedName>
</protein>
<dbReference type="EMBL" id="JABSTQ010010298">
    <property type="protein sequence ID" value="KAG0421933.1"/>
    <property type="molecule type" value="Genomic_DNA"/>
</dbReference>
<reference evidence="1 2" key="1">
    <citation type="journal article" date="2020" name="Cell">
        <title>Large-Scale Comparative Analyses of Tick Genomes Elucidate Their Genetic Diversity and Vector Capacities.</title>
        <authorList>
            <consortium name="Tick Genome and Microbiome Consortium (TIGMIC)"/>
            <person name="Jia N."/>
            <person name="Wang J."/>
            <person name="Shi W."/>
            <person name="Du L."/>
            <person name="Sun Y."/>
            <person name="Zhan W."/>
            <person name="Jiang J.F."/>
            <person name="Wang Q."/>
            <person name="Zhang B."/>
            <person name="Ji P."/>
            <person name="Bell-Sakyi L."/>
            <person name="Cui X.M."/>
            <person name="Yuan T.T."/>
            <person name="Jiang B.G."/>
            <person name="Yang W.F."/>
            <person name="Lam T.T."/>
            <person name="Chang Q.C."/>
            <person name="Ding S.J."/>
            <person name="Wang X.J."/>
            <person name="Zhu J.G."/>
            <person name="Ruan X.D."/>
            <person name="Zhao L."/>
            <person name="Wei J.T."/>
            <person name="Ye R.Z."/>
            <person name="Que T.C."/>
            <person name="Du C.H."/>
            <person name="Zhou Y.H."/>
            <person name="Cheng J.X."/>
            <person name="Dai P.F."/>
            <person name="Guo W.B."/>
            <person name="Han X.H."/>
            <person name="Huang E.J."/>
            <person name="Li L.F."/>
            <person name="Wei W."/>
            <person name="Gao Y.C."/>
            <person name="Liu J.Z."/>
            <person name="Shao H.Z."/>
            <person name="Wang X."/>
            <person name="Wang C.C."/>
            <person name="Yang T.C."/>
            <person name="Huo Q.B."/>
            <person name="Li W."/>
            <person name="Chen H.Y."/>
            <person name="Chen S.E."/>
            <person name="Zhou L.G."/>
            <person name="Ni X.B."/>
            <person name="Tian J.H."/>
            <person name="Sheng Y."/>
            <person name="Liu T."/>
            <person name="Pan Y.S."/>
            <person name="Xia L.Y."/>
            <person name="Li J."/>
            <person name="Zhao F."/>
            <person name="Cao W.C."/>
        </authorList>
    </citation>
    <scope>NUCLEOTIDE SEQUENCE [LARGE SCALE GENOMIC DNA]</scope>
    <source>
        <strain evidence="1">Iper-2018</strain>
    </source>
</reference>
<evidence type="ECO:0000313" key="1">
    <source>
        <dbReference type="EMBL" id="KAG0421933.1"/>
    </source>
</evidence>
<keyword evidence="2" id="KW-1185">Reference proteome</keyword>
<dbReference type="Proteomes" id="UP000805193">
    <property type="component" value="Unassembled WGS sequence"/>
</dbReference>